<feature type="chain" id="PRO_5045609967" evidence="1">
    <location>
        <begin position="21"/>
        <end position="385"/>
    </location>
</feature>
<name>A0ABU9NAG3_9FLAO</name>
<protein>
    <submittedName>
        <fullName evidence="2">DUF481 domain-containing protein</fullName>
    </submittedName>
</protein>
<feature type="signal peptide" evidence="1">
    <location>
        <begin position="1"/>
        <end position="20"/>
    </location>
</feature>
<evidence type="ECO:0000256" key="1">
    <source>
        <dbReference type="SAM" id="SignalP"/>
    </source>
</evidence>
<evidence type="ECO:0000313" key="3">
    <source>
        <dbReference type="Proteomes" id="UP001460072"/>
    </source>
</evidence>
<organism evidence="2 3">
    <name type="scientific">Flavobacterium aureirubrum</name>
    <dbReference type="NCBI Taxonomy" id="3133147"/>
    <lineage>
        <taxon>Bacteria</taxon>
        <taxon>Pseudomonadati</taxon>
        <taxon>Bacteroidota</taxon>
        <taxon>Flavobacteriia</taxon>
        <taxon>Flavobacteriales</taxon>
        <taxon>Flavobacteriaceae</taxon>
        <taxon>Flavobacterium</taxon>
    </lineage>
</organism>
<evidence type="ECO:0000313" key="2">
    <source>
        <dbReference type="EMBL" id="MEM0542943.1"/>
    </source>
</evidence>
<dbReference type="EMBL" id="JBCGDO010000012">
    <property type="protein sequence ID" value="MEM0542943.1"/>
    <property type="molecule type" value="Genomic_DNA"/>
</dbReference>
<keyword evidence="3" id="KW-1185">Reference proteome</keyword>
<dbReference type="InterPro" id="IPR007433">
    <property type="entry name" value="DUF481"/>
</dbReference>
<accession>A0ABU9NAG3</accession>
<sequence>MIKYIKVSILLILISPELLCAQKTDASNNHKNSNLTNRLIIDSISDEKPDESLQLISNLDKHEIETPDILYLTNGDKLSGKFISFEQGRMRFDAQGPGIIYVKWYKIKSIACGSKLYRVETTRGEIFKGRIIESSNSGEITVLSTPKQHLKFQNISRIYALESEWYRRFKGDLGGGVSYTKSSDVLRINAESNLYYVIPRWRFINTFSYISTSTGNTDFSERIQFSLEAFYALQKKWFVYEQSSFNRNDELGIDARFSFGIGAGNNLVLTEIQKLQVFTGILQNFEKNIQLNEFNSYLEWQATLHHTIYSFLKPNLTASTNLSSFVGITETSRYRFDATTDLTWEFVTNFKLQLSFYFNFDNKRIQGKNSEIDYGPILSFLLDLK</sequence>
<dbReference type="Pfam" id="PF04338">
    <property type="entry name" value="DUF481"/>
    <property type="match status" value="1"/>
</dbReference>
<proteinExistence type="predicted"/>
<reference evidence="2 3" key="1">
    <citation type="submission" date="2024-03" db="EMBL/GenBank/DDBJ databases">
        <title>Two novel species of the genus Flavobacterium exhibiting potentially degradation of complex polysaccharides.</title>
        <authorList>
            <person name="Lian X."/>
        </authorList>
    </citation>
    <scope>NUCLEOTIDE SEQUENCE [LARGE SCALE GENOMIC DNA]</scope>
    <source>
        <strain evidence="3">j3</strain>
    </source>
</reference>
<dbReference type="Proteomes" id="UP001460072">
    <property type="component" value="Unassembled WGS sequence"/>
</dbReference>
<dbReference type="RefSeq" id="WP_342696146.1">
    <property type="nucleotide sequence ID" value="NZ_JBCGDO010000012.1"/>
</dbReference>
<comment type="caution">
    <text evidence="2">The sequence shown here is derived from an EMBL/GenBank/DDBJ whole genome shotgun (WGS) entry which is preliminary data.</text>
</comment>
<keyword evidence="1" id="KW-0732">Signal</keyword>
<gene>
    <name evidence="2" type="ORF">WFZ85_09950</name>
</gene>